<dbReference type="STRING" id="314265.R2601_20971"/>
<dbReference type="GO" id="GO:0016491">
    <property type="term" value="F:oxidoreductase activity"/>
    <property type="evidence" value="ECO:0007669"/>
    <property type="project" value="InterPro"/>
</dbReference>
<sequence length="278" mass="29410">MIEGKYQDTPKVPFTMGMEVAGTIDTVGTGVTGFAPGDRVAVFGGKGGLAEYGVFDAARAVKIPDSMSFEDAAAFQIAYGTSHLALDHRARLQPGETLLVLGAAGGVGLTAVEIGKLMGATVIACARGPEKLEVARQAGADHLIDARTEDIREAVLALGGSDVVYDAVGGDQFTAAFRSCKPEARILTIGFASGEVPQIKANHLLVKNLTVMGLYWGGYLTFRPEILTGSLAQLFAWYDQKKIRPHVSHVLPLEEVADGLALLRDRKSTGKVVIRIDG</sequence>
<comment type="caution">
    <text evidence="2">The sequence shown here is derived from an EMBL/GenBank/DDBJ whole genome shotgun (WGS) entry which is preliminary data.</text>
</comment>
<dbReference type="InterPro" id="IPR036291">
    <property type="entry name" value="NAD(P)-bd_dom_sf"/>
</dbReference>
<dbReference type="InterPro" id="IPR011032">
    <property type="entry name" value="GroES-like_sf"/>
</dbReference>
<gene>
    <name evidence="2" type="ORF">R2601_20971</name>
</gene>
<dbReference type="SUPFAM" id="SSF50129">
    <property type="entry name" value="GroES-like"/>
    <property type="match status" value="1"/>
</dbReference>
<organism evidence="2 3">
    <name type="scientific">Salipiger bermudensis (strain DSM 26914 / JCM 13377 / KCTC 12554 / HTCC2601)</name>
    <name type="common">Pelagibaca bermudensis</name>
    <dbReference type="NCBI Taxonomy" id="314265"/>
    <lineage>
        <taxon>Bacteria</taxon>
        <taxon>Pseudomonadati</taxon>
        <taxon>Pseudomonadota</taxon>
        <taxon>Alphaproteobacteria</taxon>
        <taxon>Rhodobacterales</taxon>
        <taxon>Roseobacteraceae</taxon>
        <taxon>Salipiger</taxon>
    </lineage>
</organism>
<dbReference type="AlphaFoldDB" id="Q0FT45"/>
<dbReference type="Proteomes" id="UP000006230">
    <property type="component" value="Unassembled WGS sequence"/>
</dbReference>
<dbReference type="SMART" id="SM00829">
    <property type="entry name" value="PKS_ER"/>
    <property type="match status" value="1"/>
</dbReference>
<dbReference type="Gene3D" id="3.90.180.10">
    <property type="entry name" value="Medium-chain alcohol dehydrogenases, catalytic domain"/>
    <property type="match status" value="1"/>
</dbReference>
<reference evidence="2 3" key="1">
    <citation type="journal article" date="2010" name="J. Bacteriol.">
        <title>Genome sequences of Pelagibaca bermudensis HTCC2601T and Maritimibacter alkaliphilus HTCC2654T, the type strains of two marine Roseobacter genera.</title>
        <authorList>
            <person name="Thrash J.C."/>
            <person name="Cho J.C."/>
            <person name="Ferriera S."/>
            <person name="Johnson J."/>
            <person name="Vergin K.L."/>
            <person name="Giovannoni S.J."/>
        </authorList>
    </citation>
    <scope>NUCLEOTIDE SEQUENCE [LARGE SCALE GENOMIC DNA]</scope>
    <source>
        <strain evidence="3">DSM 26914 / JCM 13377 / KCTC 12554 / HTCC2601</strain>
    </source>
</reference>
<evidence type="ECO:0000313" key="3">
    <source>
        <dbReference type="Proteomes" id="UP000006230"/>
    </source>
</evidence>
<dbReference type="Pfam" id="PF00107">
    <property type="entry name" value="ADH_zinc_N"/>
    <property type="match status" value="1"/>
</dbReference>
<dbReference type="InterPro" id="IPR013154">
    <property type="entry name" value="ADH-like_N"/>
</dbReference>
<dbReference type="CDD" id="cd08241">
    <property type="entry name" value="QOR1"/>
    <property type="match status" value="1"/>
</dbReference>
<dbReference type="SUPFAM" id="SSF51735">
    <property type="entry name" value="NAD(P)-binding Rossmann-fold domains"/>
    <property type="match status" value="1"/>
</dbReference>
<accession>Q0FT45</accession>
<protein>
    <submittedName>
        <fullName evidence="2">Oxidoreductase, zinc-binding dehydrogenase family protein</fullName>
    </submittedName>
</protein>
<keyword evidence="3" id="KW-1185">Reference proteome</keyword>
<dbReference type="InterPro" id="IPR013149">
    <property type="entry name" value="ADH-like_C"/>
</dbReference>
<dbReference type="InterPro" id="IPR051397">
    <property type="entry name" value="Zn-ADH-like_protein"/>
</dbReference>
<feature type="domain" description="Enoyl reductase (ER)" evidence="1">
    <location>
        <begin position="4"/>
        <end position="274"/>
    </location>
</feature>
<dbReference type="Gene3D" id="3.40.50.720">
    <property type="entry name" value="NAD(P)-binding Rossmann-like Domain"/>
    <property type="match status" value="1"/>
</dbReference>
<dbReference type="InterPro" id="IPR020843">
    <property type="entry name" value="ER"/>
</dbReference>
<dbReference type="EMBL" id="AATQ01000007">
    <property type="protein sequence ID" value="EAU47324.1"/>
    <property type="molecule type" value="Genomic_DNA"/>
</dbReference>
<dbReference type="Pfam" id="PF08240">
    <property type="entry name" value="ADH_N"/>
    <property type="match status" value="1"/>
</dbReference>
<dbReference type="PANTHER" id="PTHR43677:SF4">
    <property type="entry name" value="QUINONE OXIDOREDUCTASE-LIKE PROTEIN 2"/>
    <property type="match status" value="1"/>
</dbReference>
<evidence type="ECO:0000313" key="2">
    <source>
        <dbReference type="EMBL" id="EAU47324.1"/>
    </source>
</evidence>
<proteinExistence type="predicted"/>
<name>Q0FT45_SALBH</name>
<dbReference type="PANTHER" id="PTHR43677">
    <property type="entry name" value="SHORT-CHAIN DEHYDROGENASE/REDUCTASE"/>
    <property type="match status" value="1"/>
</dbReference>
<dbReference type="eggNOG" id="COG0604">
    <property type="taxonomic scope" value="Bacteria"/>
</dbReference>
<evidence type="ECO:0000259" key="1">
    <source>
        <dbReference type="SMART" id="SM00829"/>
    </source>
</evidence>
<dbReference type="HOGENOM" id="CLU_026673_3_1_5"/>